<feature type="domain" description="SRR1-like" evidence="2">
    <location>
        <begin position="151"/>
        <end position="265"/>
    </location>
</feature>
<comment type="caution">
    <text evidence="3">The sequence shown here is derived from an EMBL/GenBank/DDBJ whole genome shotgun (WGS) entry which is preliminary data.</text>
</comment>
<accession>A0A084FVH5</accession>
<sequence length="318" mass="35254">MDPQAPPSDVPDSYEPPTLDPTPADPSTFPDPEGAAAMKAMSDKVQSMYDSGVPLFTKDALRHAANQLALYRARPRDDRQVTLIDMTGKSVEYTICLPFSDHSWERRKRSGPLPPLGCVGDLQQIFEDARAEWDSSTQHDELQQILAALKLPFGLSKVIAFALGSMGGDFRASRQSSIQHALLLSLRRGLSNSTQTPELECFSQEPGYSDQDKQVLQASGVKILEDPVGFLEVDETSVILSIAPNVPVKQIITDLGRPAIMIWCKPPESDDRPMTDPESSRVREMLKNEYSKTDFPRHEAYPPLSLYVRKAVIGRVSE</sequence>
<evidence type="ECO:0000313" key="3">
    <source>
        <dbReference type="EMBL" id="KEZ39087.1"/>
    </source>
</evidence>
<dbReference type="KEGG" id="sapo:SAPIO_CDS10473"/>
<dbReference type="OMA" id="VEYTICL"/>
<dbReference type="AlphaFoldDB" id="A0A084FVH5"/>
<dbReference type="GeneID" id="27719673"/>
<dbReference type="OrthoDB" id="5230585at2759"/>
<dbReference type="HOGENOM" id="CLU_032332_0_0_1"/>
<organism evidence="3 4">
    <name type="scientific">Pseudallescheria apiosperma</name>
    <name type="common">Scedosporium apiospermum</name>
    <dbReference type="NCBI Taxonomy" id="563466"/>
    <lineage>
        <taxon>Eukaryota</taxon>
        <taxon>Fungi</taxon>
        <taxon>Dikarya</taxon>
        <taxon>Ascomycota</taxon>
        <taxon>Pezizomycotina</taxon>
        <taxon>Sordariomycetes</taxon>
        <taxon>Hypocreomycetidae</taxon>
        <taxon>Microascales</taxon>
        <taxon>Microascaceae</taxon>
        <taxon>Scedosporium</taxon>
    </lineage>
</organism>
<keyword evidence="4" id="KW-1185">Reference proteome</keyword>
<dbReference type="InterPro" id="IPR012942">
    <property type="entry name" value="SRR1-like"/>
</dbReference>
<dbReference type="Pfam" id="PF07985">
    <property type="entry name" value="SRR1"/>
    <property type="match status" value="1"/>
</dbReference>
<dbReference type="Proteomes" id="UP000028545">
    <property type="component" value="Unassembled WGS sequence"/>
</dbReference>
<evidence type="ECO:0000259" key="2">
    <source>
        <dbReference type="Pfam" id="PF07985"/>
    </source>
</evidence>
<evidence type="ECO:0000313" key="4">
    <source>
        <dbReference type="Proteomes" id="UP000028545"/>
    </source>
</evidence>
<reference evidence="3 4" key="1">
    <citation type="journal article" date="2014" name="Genome Announc.">
        <title>Draft genome sequence of the pathogenic fungus Scedosporium apiospermum.</title>
        <authorList>
            <person name="Vandeputte P."/>
            <person name="Ghamrawi S."/>
            <person name="Rechenmann M."/>
            <person name="Iltis A."/>
            <person name="Giraud S."/>
            <person name="Fleury M."/>
            <person name="Thornton C."/>
            <person name="Delhaes L."/>
            <person name="Meyer W."/>
            <person name="Papon N."/>
            <person name="Bouchara J.P."/>
        </authorList>
    </citation>
    <scope>NUCLEOTIDE SEQUENCE [LARGE SCALE GENOMIC DNA]</scope>
    <source>
        <strain evidence="3 4">IHEM 14462</strain>
    </source>
</reference>
<gene>
    <name evidence="3" type="ORF">SAPIO_CDS10473</name>
</gene>
<protein>
    <recommendedName>
        <fullName evidence="2">SRR1-like domain-containing protein</fullName>
    </recommendedName>
</protein>
<proteinExistence type="predicted"/>
<dbReference type="PANTHER" id="PTHR42080">
    <property type="entry name" value="SRR1 DOMAIN-CONTAINING PROTEIN"/>
    <property type="match status" value="1"/>
</dbReference>
<name>A0A084FVH5_PSEDA</name>
<evidence type="ECO:0000256" key="1">
    <source>
        <dbReference type="SAM" id="MobiDB-lite"/>
    </source>
</evidence>
<dbReference type="RefSeq" id="XP_016638886.1">
    <property type="nucleotide sequence ID" value="XM_016784056.1"/>
</dbReference>
<dbReference type="VEuPathDB" id="FungiDB:SAPIO_CDS10473"/>
<dbReference type="PANTHER" id="PTHR42080:SF3">
    <property type="entry name" value="SRR1-LIKE DOMAIN-CONTAINING PROTEIN"/>
    <property type="match status" value="1"/>
</dbReference>
<dbReference type="EMBL" id="JOWA01000165">
    <property type="protein sequence ID" value="KEZ39087.1"/>
    <property type="molecule type" value="Genomic_DNA"/>
</dbReference>
<feature type="region of interest" description="Disordered" evidence="1">
    <location>
        <begin position="1"/>
        <end position="37"/>
    </location>
</feature>